<dbReference type="InterPro" id="IPR035671">
    <property type="entry name" value="DsbD_gamma"/>
</dbReference>
<proteinExistence type="predicted"/>
<dbReference type="InterPro" id="IPR017937">
    <property type="entry name" value="Thioredoxin_CS"/>
</dbReference>
<dbReference type="Pfam" id="PF11412">
    <property type="entry name" value="DsbD_N"/>
    <property type="match status" value="1"/>
</dbReference>
<comment type="subcellular location">
    <subcellularLocation>
        <location evidence="1">Cell membrane</location>
        <topology evidence="1">Multi-pass membrane protein</topology>
    </subcellularLocation>
</comment>
<dbReference type="EMBL" id="JANUCP010000011">
    <property type="protein sequence ID" value="MCS3921215.1"/>
    <property type="molecule type" value="Genomic_DNA"/>
</dbReference>
<sequence>MKRMTAFSALMILAGLVYAQFRGPEVVSVKPSLDVDKIRQGSEFRVALVAQIKAGYHIQAPKPPEGFIATEFVVEAPKGFSVERIWYPPAEVKEVLGQKLPLYSGTQIFAALIRTDKSVKLGKSTLVLKLRYQACDDKTCYPPRTITVTVPVEVVTPSTRVKSINEDVFKKLPKDLKGEAGKPTDSGSQYEGISGKIANALRSGSTTVALILVFVGGILMNLSPCVFPMIPIVVGYFGQQSEGKFTKRFALGAVFLLGLVLMYSAIGLVAALTRTMFGSILQNPWVLLTVTVVLFVLALSMFGLFEFATPQSATKAFQRGVELVGAPKFMLKLIGAFLMGLLIGVVAAPCVGPVVVALLGAAPLLDRLTLFLLFVSLALGLGLPYLLLAIFIGAVYRLRSGVWNLWVNRLFGVVLLAAAIYFGYQTVFAFGLLKAEHPWQPYTPQALQAAIQQGKPVVIDFWATWCLACKELEHKTFSDPRVKERLKEFVTLQVDMTTGKDPIAKEAYRRFEVRGLPTVIFIGRDGKERKELRLEGFEPPESFLRRLEQIR</sequence>
<evidence type="ECO:0000313" key="9">
    <source>
        <dbReference type="EMBL" id="MCS3921215.1"/>
    </source>
</evidence>
<evidence type="ECO:0000313" key="10">
    <source>
        <dbReference type="Proteomes" id="UP001204798"/>
    </source>
</evidence>
<dbReference type="GO" id="GO:0047134">
    <property type="term" value="F:protein-disulfide reductase [NAD(P)H] activity"/>
    <property type="evidence" value="ECO:0007669"/>
    <property type="project" value="UniProtKB-EC"/>
</dbReference>
<dbReference type="CDD" id="cd02953">
    <property type="entry name" value="DsbDgamma"/>
    <property type="match status" value="1"/>
</dbReference>
<accession>A0ABT2ETC4</accession>
<evidence type="ECO:0000256" key="7">
    <source>
        <dbReference type="SAM" id="SignalP"/>
    </source>
</evidence>
<gene>
    <name evidence="9" type="ORF">M2350_003661</name>
</gene>
<feature type="transmembrane region" description="Helical" evidence="6">
    <location>
        <begin position="249"/>
        <end position="273"/>
    </location>
</feature>
<dbReference type="InterPro" id="IPR013766">
    <property type="entry name" value="Thioredoxin_domain"/>
</dbReference>
<feature type="transmembrane region" description="Helical" evidence="6">
    <location>
        <begin position="285"/>
        <end position="308"/>
    </location>
</feature>
<dbReference type="Pfam" id="PF02683">
    <property type="entry name" value="DsbD_TM"/>
    <property type="match status" value="1"/>
</dbReference>
<dbReference type="Gene3D" id="2.60.40.1250">
    <property type="entry name" value="Thiol:disulfide interchange protein DsbD, N-terminal domain"/>
    <property type="match status" value="1"/>
</dbReference>
<dbReference type="SUPFAM" id="SSF52833">
    <property type="entry name" value="Thioredoxin-like"/>
    <property type="match status" value="1"/>
</dbReference>
<dbReference type="PROSITE" id="PS51352">
    <property type="entry name" value="THIOREDOXIN_2"/>
    <property type="match status" value="1"/>
</dbReference>
<evidence type="ECO:0000256" key="1">
    <source>
        <dbReference type="ARBA" id="ARBA00004651"/>
    </source>
</evidence>
<feature type="domain" description="Thioredoxin" evidence="8">
    <location>
        <begin position="413"/>
        <end position="551"/>
    </location>
</feature>
<feature type="transmembrane region" description="Helical" evidence="6">
    <location>
        <begin position="410"/>
        <end position="433"/>
    </location>
</feature>
<evidence type="ECO:0000256" key="4">
    <source>
        <dbReference type="ARBA" id="ARBA00022989"/>
    </source>
</evidence>
<dbReference type="InterPro" id="IPR036249">
    <property type="entry name" value="Thioredoxin-like_sf"/>
</dbReference>
<protein>
    <submittedName>
        <fullName evidence="9">Thiol:disulfide interchange protein DsbD</fullName>
        <ecNumber evidence="9">1.8.1.8</ecNumber>
    </submittedName>
</protein>
<dbReference type="Gene3D" id="3.40.30.10">
    <property type="entry name" value="Glutaredoxin"/>
    <property type="match status" value="1"/>
</dbReference>
<dbReference type="Proteomes" id="UP001204798">
    <property type="component" value="Unassembled WGS sequence"/>
</dbReference>
<dbReference type="EC" id="1.8.1.8" evidence="9"/>
<keyword evidence="3 6" id="KW-0812">Transmembrane</keyword>
<keyword evidence="5 6" id="KW-0472">Membrane</keyword>
<keyword evidence="10" id="KW-1185">Reference proteome</keyword>
<dbReference type="PROSITE" id="PS00194">
    <property type="entry name" value="THIOREDOXIN_1"/>
    <property type="match status" value="1"/>
</dbReference>
<dbReference type="InterPro" id="IPR036929">
    <property type="entry name" value="DsbDN_sf"/>
</dbReference>
<dbReference type="InterPro" id="IPR028250">
    <property type="entry name" value="DsbDN"/>
</dbReference>
<dbReference type="Pfam" id="PF13899">
    <property type="entry name" value="Thioredoxin_7"/>
    <property type="match status" value="1"/>
</dbReference>
<feature type="transmembrane region" description="Helical" evidence="6">
    <location>
        <begin position="208"/>
        <end position="237"/>
    </location>
</feature>
<evidence type="ECO:0000259" key="8">
    <source>
        <dbReference type="PROSITE" id="PS51352"/>
    </source>
</evidence>
<evidence type="ECO:0000256" key="3">
    <source>
        <dbReference type="ARBA" id="ARBA00022692"/>
    </source>
</evidence>
<dbReference type="PANTHER" id="PTHR32234">
    <property type="entry name" value="THIOL:DISULFIDE INTERCHANGE PROTEIN DSBD"/>
    <property type="match status" value="1"/>
</dbReference>
<keyword evidence="7" id="KW-0732">Signal</keyword>
<feature type="transmembrane region" description="Helical" evidence="6">
    <location>
        <begin position="368"/>
        <end position="398"/>
    </location>
</feature>
<evidence type="ECO:0000256" key="5">
    <source>
        <dbReference type="ARBA" id="ARBA00023136"/>
    </source>
</evidence>
<organism evidence="9 10">
    <name type="scientific">Candidatus Fervidibacter sacchari</name>
    <dbReference type="NCBI Taxonomy" id="1448929"/>
    <lineage>
        <taxon>Bacteria</taxon>
        <taxon>Candidatus Fervidibacterota</taxon>
        <taxon>Candidatus Fervidibacter</taxon>
    </lineage>
</organism>
<name>A0ABT2ETC4_9BACT</name>
<keyword evidence="9" id="KW-0560">Oxidoreductase</keyword>
<dbReference type="RefSeq" id="WP_259102178.1">
    <property type="nucleotide sequence ID" value="NZ_CP130454.1"/>
</dbReference>
<feature type="signal peptide" evidence="7">
    <location>
        <begin position="1"/>
        <end position="19"/>
    </location>
</feature>
<comment type="caution">
    <text evidence="9">The sequence shown here is derived from an EMBL/GenBank/DDBJ whole genome shotgun (WGS) entry which is preliminary data.</text>
</comment>
<keyword evidence="2" id="KW-1003">Cell membrane</keyword>
<reference evidence="9 10" key="1">
    <citation type="submission" date="2022-08" db="EMBL/GenBank/DDBJ databases">
        <title>Bacterial and archaeal communities from various locations to study Microbial Dark Matter (Phase II).</title>
        <authorList>
            <person name="Stepanauskas R."/>
        </authorList>
    </citation>
    <scope>NUCLEOTIDE SEQUENCE [LARGE SCALE GENOMIC DNA]</scope>
    <source>
        <strain evidence="9 10">PD1</strain>
    </source>
</reference>
<feature type="chain" id="PRO_5046703194" evidence="7">
    <location>
        <begin position="20"/>
        <end position="551"/>
    </location>
</feature>
<evidence type="ECO:0000256" key="2">
    <source>
        <dbReference type="ARBA" id="ARBA00022475"/>
    </source>
</evidence>
<dbReference type="InterPro" id="IPR003834">
    <property type="entry name" value="Cyt_c_assmbl_TM_dom"/>
</dbReference>
<keyword evidence="4 6" id="KW-1133">Transmembrane helix</keyword>
<feature type="transmembrane region" description="Helical" evidence="6">
    <location>
        <begin position="329"/>
        <end position="362"/>
    </location>
</feature>
<evidence type="ECO:0000256" key="6">
    <source>
        <dbReference type="SAM" id="Phobius"/>
    </source>
</evidence>
<dbReference type="PANTHER" id="PTHR32234:SF0">
    <property type="entry name" value="THIOL:DISULFIDE INTERCHANGE PROTEIN DSBD"/>
    <property type="match status" value="1"/>
</dbReference>